<reference evidence="1 2" key="1">
    <citation type="journal article" date="2015" name="Nature">
        <title>rRNA introns, odd ribosomes, and small enigmatic genomes across a large radiation of phyla.</title>
        <authorList>
            <person name="Brown C.T."/>
            <person name="Hug L.A."/>
            <person name="Thomas B.C."/>
            <person name="Sharon I."/>
            <person name="Castelle C.J."/>
            <person name="Singh A."/>
            <person name="Wilkins M.J."/>
            <person name="Williams K.H."/>
            <person name="Banfield J.F."/>
        </authorList>
    </citation>
    <scope>NUCLEOTIDE SEQUENCE [LARGE SCALE GENOMIC DNA]</scope>
</reference>
<comment type="caution">
    <text evidence="1">The sequence shown here is derived from an EMBL/GenBank/DDBJ whole genome shotgun (WGS) entry which is preliminary data.</text>
</comment>
<protein>
    <submittedName>
        <fullName evidence="1">Uncharacterized protein</fullName>
    </submittedName>
</protein>
<sequence length="51" mass="5981">MLPKEAVEEFKVLYKKHYGQDISDQEASDRANRLVALYSLVCKPVFYKETE</sequence>
<accession>A0A0G0PFP7</accession>
<proteinExistence type="predicted"/>
<gene>
    <name evidence="1" type="ORF">UT53_C0001G0015</name>
</gene>
<evidence type="ECO:0000313" key="2">
    <source>
        <dbReference type="Proteomes" id="UP000034764"/>
    </source>
</evidence>
<organism evidence="1 2">
    <name type="scientific">Candidatus Yanofskybacteria bacterium GW2011_GWD2_39_48</name>
    <dbReference type="NCBI Taxonomy" id="1619031"/>
    <lineage>
        <taxon>Bacteria</taxon>
        <taxon>Candidatus Yanofskyibacteriota</taxon>
    </lineage>
</organism>
<dbReference type="AlphaFoldDB" id="A0A0G0PFP7"/>
<dbReference type="Proteomes" id="UP000034764">
    <property type="component" value="Unassembled WGS sequence"/>
</dbReference>
<evidence type="ECO:0000313" key="1">
    <source>
        <dbReference type="EMBL" id="KKR24026.1"/>
    </source>
</evidence>
<dbReference type="EMBL" id="LBXD01000001">
    <property type="protein sequence ID" value="KKR24026.1"/>
    <property type="molecule type" value="Genomic_DNA"/>
</dbReference>
<name>A0A0G0PFP7_9BACT</name>